<keyword evidence="2" id="KW-1185">Reference proteome</keyword>
<dbReference type="Gene3D" id="2.160.20.10">
    <property type="entry name" value="Single-stranded right-handed beta-helix, Pectin lyase-like"/>
    <property type="match status" value="2"/>
</dbReference>
<dbReference type="STRING" id="475255.SAMN04488101_105243"/>
<dbReference type="SMART" id="SM00710">
    <property type="entry name" value="PbH1"/>
    <property type="match status" value="4"/>
</dbReference>
<evidence type="ECO:0000313" key="1">
    <source>
        <dbReference type="EMBL" id="SMC92075.1"/>
    </source>
</evidence>
<gene>
    <name evidence="1" type="ORF">SAMN04488101_105243</name>
</gene>
<reference evidence="1 2" key="1">
    <citation type="submission" date="2017-04" db="EMBL/GenBank/DDBJ databases">
        <authorList>
            <person name="Afonso C.L."/>
            <person name="Miller P.J."/>
            <person name="Scott M.A."/>
            <person name="Spackman E."/>
            <person name="Goraichik I."/>
            <person name="Dimitrov K.M."/>
            <person name="Suarez D.L."/>
            <person name="Swayne D.E."/>
        </authorList>
    </citation>
    <scope>NUCLEOTIDE SEQUENCE [LARGE SCALE GENOMIC DNA]</scope>
    <source>
        <strain evidence="1 2">DSM 19625</strain>
    </source>
</reference>
<organism evidence="1 2">
    <name type="scientific">Pedobacter nyackensis</name>
    <dbReference type="NCBI Taxonomy" id="475255"/>
    <lineage>
        <taxon>Bacteria</taxon>
        <taxon>Pseudomonadati</taxon>
        <taxon>Bacteroidota</taxon>
        <taxon>Sphingobacteriia</taxon>
        <taxon>Sphingobacteriales</taxon>
        <taxon>Sphingobacteriaceae</taxon>
        <taxon>Pedobacter</taxon>
    </lineage>
</organism>
<proteinExistence type="predicted"/>
<dbReference type="AlphaFoldDB" id="A0A1W2D3E1"/>
<evidence type="ECO:0000313" key="2">
    <source>
        <dbReference type="Proteomes" id="UP000192678"/>
    </source>
</evidence>
<dbReference type="Proteomes" id="UP000192678">
    <property type="component" value="Unassembled WGS sequence"/>
</dbReference>
<name>A0A1W2D3E1_9SPHI</name>
<dbReference type="SUPFAM" id="SSF51126">
    <property type="entry name" value="Pectin lyase-like"/>
    <property type="match status" value="1"/>
</dbReference>
<dbReference type="InterPro" id="IPR006626">
    <property type="entry name" value="PbH1"/>
</dbReference>
<dbReference type="InterPro" id="IPR011050">
    <property type="entry name" value="Pectin_lyase_fold/virulence"/>
</dbReference>
<dbReference type="EMBL" id="FWYB01000005">
    <property type="protein sequence ID" value="SMC92075.1"/>
    <property type="molecule type" value="Genomic_DNA"/>
</dbReference>
<protein>
    <submittedName>
        <fullName evidence="1">Right handed beta helix region</fullName>
    </submittedName>
</protein>
<sequence>MPFLMMQQSYGQTENRWKKLREIAKTPYPDSSIRVPSVGHTTYFVNPVTGNDQNKGTKASVAWKSFANVNALRLAPGDKIVIAPGIHEYTLMPFGKGTLKQPVVIEFLPGKHQFTSPKSLRRVWHISNTADFTFTPKPCGILMEGAKHVIIRGGGINGRGKTIIMMSGPERMAKVINHLSEDIFYEHLVFDLKRPSVSEIMVLNASADAATVQVAEASTYKIESGKFKWTGDLGYGWIMAQEADLKTRKSKRLDKWSPFDAATATDLGKGKVRLNYPKKDCRLQKGKSYGFRYILHDLLSFHNTHSKNISFYDCEINAMTNMSFVSQFTENLSFRGVNVVPPKNTNRVSPSSMDVFHFANCRGQILIDSCRISGAGDDGVNYHGINVGIAGKPAENKLQLRFMQQQTYGFAPCVPGDEIAVINHLTLCEIKDNPHRKVTAVEVMPGDTTRKNWIVTLDGPAPMFNKDDVVDNLSWHADVTIRNNLIELASCRGILATSRGKIIIEGNSINSLMPGVLIEDDANKWWESGPVRDLLIQNNTFLNCGIDIAPQIVKLGGSVHENIRILGNKFVGQAKTNPTASRGVINCPFITVRGVKGLKISGNKFPAEVSVFTEDCEAVIIENNLINQK</sequence>
<accession>A0A1W2D3E1</accession>
<dbReference type="InterPro" id="IPR012334">
    <property type="entry name" value="Pectin_lyas_fold"/>
</dbReference>